<dbReference type="Proteomes" id="UP000238312">
    <property type="component" value="Unassembled WGS sequence"/>
</dbReference>
<name>A0A2T0N8G1_9ACTN</name>
<dbReference type="PANTHER" id="PTHR37809:SF1">
    <property type="entry name" value="RIBOSOMAL PROTEIN S12 METHYLTHIOTRANSFERASE ACCESSORY FACTOR YCAO"/>
    <property type="match status" value="1"/>
</dbReference>
<protein>
    <submittedName>
        <fullName evidence="2">YcaO-like family protein</fullName>
    </submittedName>
</protein>
<evidence type="ECO:0000313" key="3">
    <source>
        <dbReference type="Proteomes" id="UP000238312"/>
    </source>
</evidence>
<reference evidence="2 3" key="1">
    <citation type="submission" date="2018-03" db="EMBL/GenBank/DDBJ databases">
        <title>Genomic Encyclopedia of Type Strains, Phase III (KMG-III): the genomes of soil and plant-associated and newly described type strains.</title>
        <authorList>
            <person name="Whitman W."/>
        </authorList>
    </citation>
    <scope>NUCLEOTIDE SEQUENCE [LARGE SCALE GENOMIC DNA]</scope>
    <source>
        <strain evidence="2 3">CGMCC 4.7104</strain>
    </source>
</reference>
<dbReference type="Gene3D" id="3.30.160.660">
    <property type="match status" value="1"/>
</dbReference>
<dbReference type="Gene3D" id="3.30.1330.230">
    <property type="match status" value="1"/>
</dbReference>
<accession>A0A2T0N8G1</accession>
<dbReference type="InterPro" id="IPR003776">
    <property type="entry name" value="YcaO-like_dom"/>
</dbReference>
<dbReference type="PROSITE" id="PS51664">
    <property type="entry name" value="YCAO"/>
    <property type="match status" value="1"/>
</dbReference>
<dbReference type="AlphaFoldDB" id="A0A2T0N8G1"/>
<evidence type="ECO:0000313" key="2">
    <source>
        <dbReference type="EMBL" id="PRX69082.1"/>
    </source>
</evidence>
<proteinExistence type="predicted"/>
<dbReference type="PANTHER" id="PTHR37809">
    <property type="entry name" value="RIBOSOMAL PROTEIN S12 METHYLTHIOTRANSFERASE ACCESSORY FACTOR YCAO"/>
    <property type="match status" value="1"/>
</dbReference>
<organism evidence="2 3">
    <name type="scientific">Nonomuraea fuscirosea</name>
    <dbReference type="NCBI Taxonomy" id="1291556"/>
    <lineage>
        <taxon>Bacteria</taxon>
        <taxon>Bacillati</taxon>
        <taxon>Actinomycetota</taxon>
        <taxon>Actinomycetes</taxon>
        <taxon>Streptosporangiales</taxon>
        <taxon>Streptosporangiaceae</taxon>
        <taxon>Nonomuraea</taxon>
    </lineage>
</organism>
<keyword evidence="3" id="KW-1185">Reference proteome</keyword>
<dbReference type="EMBL" id="PVNG01000002">
    <property type="protein sequence ID" value="PRX69082.1"/>
    <property type="molecule type" value="Genomic_DNA"/>
</dbReference>
<feature type="domain" description="YcaO" evidence="1">
    <location>
        <begin position="51"/>
        <end position="482"/>
    </location>
</feature>
<dbReference type="Pfam" id="PF02624">
    <property type="entry name" value="YcaO"/>
    <property type="match status" value="1"/>
</dbReference>
<gene>
    <name evidence="2" type="ORF">B0I32_102138</name>
</gene>
<comment type="caution">
    <text evidence="2">The sequence shown here is derived from an EMBL/GenBank/DDBJ whole genome shotgun (WGS) entry which is preliminary data.</text>
</comment>
<sequence>MALPVATRRVRATLSALGLRARLVDAGPGHDPCAWWCDLLGEGDAESVACGMGKGSREEARTGALFEAVEHYLTGPAGFDPGTVALAAPAELAAGPLCEDVCAALLTRMSGRGMACARYRAIGGGKHPRDGLSGRPLAEGRLSGDGLSGDGFGGDGLNSDGVGGDGLNRDGFSGGDLADDSLGGGVLDAESGAVGEGGVLVPLFLSAPWYLEAGSAPLRELLDDRCDYADLMRYSCNSGSAVGVTVAEALLHALNEAIERDALSLLLVRAFLGGPGFRPRLIDPGTLPDGPARAYAVAGKLTGSPVHLLDITSDLGVPTMLAYTLPTSRHPHRRGTGTSLSPSHAAWRALTELVQTTLGERLPGGTHRGPAAPAAHPGLRACSRFDLGRALREARVVPLSSDAPAGTPGDQVRTVVAALAARGFTAYGRTVHTLPSGVTAVHVFVPGLERFMLVTDGNLVIPGRRGRAAALSASENVSLPRL</sequence>
<evidence type="ECO:0000259" key="1">
    <source>
        <dbReference type="PROSITE" id="PS51664"/>
    </source>
</evidence>